<dbReference type="Proteomes" id="UP001596138">
    <property type="component" value="Unassembled WGS sequence"/>
</dbReference>
<dbReference type="RefSeq" id="WP_386766102.1">
    <property type="nucleotide sequence ID" value="NZ_JBHSTI010000008.1"/>
</dbReference>
<dbReference type="PANTHER" id="PTHR12994">
    <property type="entry name" value="SECERNIN"/>
    <property type="match status" value="1"/>
</dbReference>
<comment type="catalytic activity">
    <reaction evidence="1">
        <text>an L-aminoacyl-L-amino acid + H2O = 2 an L-alpha-amino acid</text>
        <dbReference type="Rhea" id="RHEA:48940"/>
        <dbReference type="ChEBI" id="CHEBI:15377"/>
        <dbReference type="ChEBI" id="CHEBI:59869"/>
        <dbReference type="ChEBI" id="CHEBI:77460"/>
    </reaction>
</comment>
<keyword evidence="1" id="KW-0645">Protease</keyword>
<dbReference type="PANTHER" id="PTHR12994:SF17">
    <property type="entry name" value="LD30995P"/>
    <property type="match status" value="1"/>
</dbReference>
<comment type="similarity">
    <text evidence="1">Belongs to the peptidase C69 family.</text>
</comment>
<gene>
    <name evidence="2" type="ORF">ACFQGU_09680</name>
</gene>
<dbReference type="Pfam" id="PF03577">
    <property type="entry name" value="Peptidase_C69"/>
    <property type="match status" value="1"/>
</dbReference>
<evidence type="ECO:0000313" key="2">
    <source>
        <dbReference type="EMBL" id="MFC6238148.1"/>
    </source>
</evidence>
<sequence length="442" mass="48294">MCDTFAAMADATADGSVILAKNSDREPNEAHEVMLVPAAEHADGARLRCTYLEIPQVRRTHAVLLAKPYWIWGAEMGANEHGVVIGNEAVFTKVPHEDADGLVGMDLLRLGLERAESAEEAVQVITSLLEAHGQGGRCGHTSDMRYDNGFLVADPREAWVLETAGREWGAQRVATTRSISNAITLGRDADLVSSGLVSRAVERGWSRSPTQFDFGRDYSDFLYTRFSDAKARQCRTSDRLREQRGRIDVASAVALLRDHGDVGPGWSPAGRLLGQTVCAHAGSGPVRVSQSTGSWVSHLAADGTFTHWVTATSAPCTSVFKPVWFDGGPPSTGPQPQRRYDRSTLWWRHEDLHRATLADYPTLHPLYADEILALEARLRDEAATAATPDQRADVSRSAFAEAASAEERWTASVRARARRASPPGLYGRAWRGFDRAASRPVP</sequence>
<evidence type="ECO:0000256" key="1">
    <source>
        <dbReference type="RuleBase" id="RU364089"/>
    </source>
</evidence>
<name>A0ABW1T235_9ACTN</name>
<keyword evidence="3" id="KW-1185">Reference proteome</keyword>
<keyword evidence="1 2" id="KW-0224">Dipeptidase</keyword>
<dbReference type="Gene3D" id="3.60.60.10">
    <property type="entry name" value="Penicillin V Acylase, Chain A"/>
    <property type="match status" value="1"/>
</dbReference>
<keyword evidence="1 2" id="KW-0378">Hydrolase</keyword>
<protein>
    <recommendedName>
        <fullName evidence="1">Dipeptidase</fullName>
        <ecNumber evidence="1">3.4.-.-</ecNumber>
    </recommendedName>
</protein>
<proteinExistence type="inferred from homology"/>
<reference evidence="3" key="1">
    <citation type="journal article" date="2019" name="Int. J. Syst. Evol. Microbiol.">
        <title>The Global Catalogue of Microorganisms (GCM) 10K type strain sequencing project: providing services to taxonomists for standard genome sequencing and annotation.</title>
        <authorList>
            <consortium name="The Broad Institute Genomics Platform"/>
            <consortium name="The Broad Institute Genome Sequencing Center for Infectious Disease"/>
            <person name="Wu L."/>
            <person name="Ma J."/>
        </authorList>
    </citation>
    <scope>NUCLEOTIDE SEQUENCE [LARGE SCALE GENOMIC DNA]</scope>
    <source>
        <strain evidence="3">CGMCC 4.7317</strain>
    </source>
</reference>
<dbReference type="InterPro" id="IPR005322">
    <property type="entry name" value="Peptidase_C69"/>
</dbReference>
<accession>A0ABW1T235</accession>
<dbReference type="EMBL" id="JBHSTI010000008">
    <property type="protein sequence ID" value="MFC6238148.1"/>
    <property type="molecule type" value="Genomic_DNA"/>
</dbReference>
<organism evidence="2 3">
    <name type="scientific">Longivirga aurantiaca</name>
    <dbReference type="NCBI Taxonomy" id="1837743"/>
    <lineage>
        <taxon>Bacteria</taxon>
        <taxon>Bacillati</taxon>
        <taxon>Actinomycetota</taxon>
        <taxon>Actinomycetes</taxon>
        <taxon>Sporichthyales</taxon>
        <taxon>Sporichthyaceae</taxon>
        <taxon>Longivirga</taxon>
    </lineage>
</organism>
<evidence type="ECO:0000313" key="3">
    <source>
        <dbReference type="Proteomes" id="UP001596138"/>
    </source>
</evidence>
<comment type="caution">
    <text evidence="2">The sequence shown here is derived from an EMBL/GenBank/DDBJ whole genome shotgun (WGS) entry which is preliminary data.</text>
</comment>
<dbReference type="GO" id="GO:0016805">
    <property type="term" value="F:dipeptidase activity"/>
    <property type="evidence" value="ECO:0007669"/>
    <property type="project" value="UniProtKB-KW"/>
</dbReference>
<dbReference type="EC" id="3.4.-.-" evidence="1"/>